<sequence>MRLLAALALAVLAATLSGCGPGRVTDAPAPEPTVTEEPLFATDAEALAAAEKVYREYSDLADAAGASADPSALTSYVTEEWFAREEAGYRDLAESGKRLVGTTILTSFRLQSFDGHEIVVYVCHDTRAVRVIEQETLADVTPTDRPNEALLEVRFEVEEGLRIAESNLWSNSCS</sequence>
<name>A0ABT6KN02_9MICO</name>
<keyword evidence="1" id="KW-0732">Signal</keyword>
<accession>A0ABT6KN02</accession>
<reference evidence="2 3" key="1">
    <citation type="submission" date="2023-04" db="EMBL/GenBank/DDBJ databases">
        <title>Genome Encyclopedia of Bacteria and Archaea VI: Functional Genomics of Type Strains.</title>
        <authorList>
            <person name="Whitman W."/>
        </authorList>
    </citation>
    <scope>NUCLEOTIDE SEQUENCE [LARGE SCALE GENOMIC DNA]</scope>
    <source>
        <strain evidence="2 3">SG_E_30_P1</strain>
    </source>
</reference>
<evidence type="ECO:0000313" key="2">
    <source>
        <dbReference type="EMBL" id="MDH6181381.1"/>
    </source>
</evidence>
<organism evidence="2 3">
    <name type="scientific">Antiquaquibacter oligotrophicus</name>
    <dbReference type="NCBI Taxonomy" id="2880260"/>
    <lineage>
        <taxon>Bacteria</taxon>
        <taxon>Bacillati</taxon>
        <taxon>Actinomycetota</taxon>
        <taxon>Actinomycetes</taxon>
        <taxon>Micrococcales</taxon>
        <taxon>Microbacteriaceae</taxon>
        <taxon>Antiquaquibacter</taxon>
    </lineage>
</organism>
<dbReference type="EMBL" id="JARXVQ010000001">
    <property type="protein sequence ID" value="MDH6181381.1"/>
    <property type="molecule type" value="Genomic_DNA"/>
</dbReference>
<dbReference type="RefSeq" id="WP_322133698.1">
    <property type="nucleotide sequence ID" value="NZ_CP085036.1"/>
</dbReference>
<gene>
    <name evidence="2" type="ORF">M2152_001563</name>
</gene>
<comment type="caution">
    <text evidence="2">The sequence shown here is derived from an EMBL/GenBank/DDBJ whole genome shotgun (WGS) entry which is preliminary data.</text>
</comment>
<evidence type="ECO:0008006" key="4">
    <source>
        <dbReference type="Google" id="ProtNLM"/>
    </source>
</evidence>
<dbReference type="PROSITE" id="PS51257">
    <property type="entry name" value="PROKAR_LIPOPROTEIN"/>
    <property type="match status" value="1"/>
</dbReference>
<proteinExistence type="predicted"/>
<dbReference type="Proteomes" id="UP001160142">
    <property type="component" value="Unassembled WGS sequence"/>
</dbReference>
<keyword evidence="3" id="KW-1185">Reference proteome</keyword>
<feature type="chain" id="PRO_5045958394" description="Lipoprotein" evidence="1">
    <location>
        <begin position="20"/>
        <end position="174"/>
    </location>
</feature>
<protein>
    <recommendedName>
        <fullName evidence="4">Lipoprotein</fullName>
    </recommendedName>
</protein>
<evidence type="ECO:0000313" key="3">
    <source>
        <dbReference type="Proteomes" id="UP001160142"/>
    </source>
</evidence>
<feature type="signal peptide" evidence="1">
    <location>
        <begin position="1"/>
        <end position="19"/>
    </location>
</feature>
<evidence type="ECO:0000256" key="1">
    <source>
        <dbReference type="SAM" id="SignalP"/>
    </source>
</evidence>